<evidence type="ECO:0000256" key="1">
    <source>
        <dbReference type="ARBA" id="ARBA00022801"/>
    </source>
</evidence>
<dbReference type="Proteomes" id="UP000006316">
    <property type="component" value="Unassembled WGS sequence"/>
</dbReference>
<dbReference type="AlphaFoldDB" id="K6EAN8"/>
<dbReference type="Pfam" id="PF20434">
    <property type="entry name" value="BD-FAE"/>
    <property type="match status" value="1"/>
</dbReference>
<dbReference type="EMBL" id="AJLS01000038">
    <property type="protein sequence ID" value="EKN70471.1"/>
    <property type="molecule type" value="Genomic_DNA"/>
</dbReference>
<dbReference type="SUPFAM" id="SSF53474">
    <property type="entry name" value="alpha/beta-Hydrolases"/>
    <property type="match status" value="1"/>
</dbReference>
<dbReference type="PANTHER" id="PTHR48081:SF33">
    <property type="entry name" value="KYNURENINE FORMAMIDASE"/>
    <property type="match status" value="1"/>
</dbReference>
<sequence>MEKLSLPKRRKFYVAFFFLLLLLVGSSFYFFDRTYGQEAAQFNLTYGDDSKQTLDLYSPDSNFNQKRPVIIYVHGGSWIAGNKSNVAEKPSFFTKDGYVFVSVNYRLYPKATYQQMAADVASAVKWIHDHANQYQIDLDNINLMGHSAGGHLVMLIGTNPTYLDNIGLSLKMVHSIVNLDGPIDINRLVQGNRGYQPVFGRDKNAWIEASPITYVGNKNLPPIFHVSRGGKSPEAFMKKAAAAGNIVDSFETKTLTHREVTKLLGGSSSSIEAQNMTRAVMEFLKRTRER</sequence>
<proteinExistence type="predicted"/>
<evidence type="ECO:0000259" key="3">
    <source>
        <dbReference type="Pfam" id="PF20434"/>
    </source>
</evidence>
<dbReference type="PANTHER" id="PTHR48081">
    <property type="entry name" value="AB HYDROLASE SUPERFAMILY PROTEIN C4A8.06C"/>
    <property type="match status" value="1"/>
</dbReference>
<feature type="transmembrane region" description="Helical" evidence="2">
    <location>
        <begin position="12"/>
        <end position="31"/>
    </location>
</feature>
<keyword evidence="2" id="KW-0812">Transmembrane</keyword>
<reference evidence="4 5" key="1">
    <citation type="journal article" date="2012" name="Front. Microbiol.">
        <title>Redundancy and modularity in membrane-associated dissimilatory nitrate reduction in Bacillus.</title>
        <authorList>
            <person name="Heylen K."/>
            <person name="Keltjens J."/>
        </authorList>
    </citation>
    <scope>NUCLEOTIDE SEQUENCE [LARGE SCALE GENOMIC DNA]</scope>
    <source>
        <strain evidence="5">LMG 21833T</strain>
    </source>
</reference>
<protein>
    <recommendedName>
        <fullName evidence="3">BD-FAE-like domain-containing protein</fullName>
    </recommendedName>
</protein>
<dbReference type="RefSeq" id="WP_007084124.1">
    <property type="nucleotide sequence ID" value="NZ_AJLS01000038.1"/>
</dbReference>
<dbReference type="Gene3D" id="3.40.50.1820">
    <property type="entry name" value="alpha/beta hydrolase"/>
    <property type="match status" value="1"/>
</dbReference>
<evidence type="ECO:0000313" key="4">
    <source>
        <dbReference type="EMBL" id="EKN70471.1"/>
    </source>
</evidence>
<dbReference type="GO" id="GO:0016787">
    <property type="term" value="F:hydrolase activity"/>
    <property type="evidence" value="ECO:0007669"/>
    <property type="project" value="UniProtKB-KW"/>
</dbReference>
<dbReference type="STRING" id="1117379.BABA_05476"/>
<keyword evidence="1" id="KW-0378">Hydrolase</keyword>
<dbReference type="eggNOG" id="COG0657">
    <property type="taxonomic scope" value="Bacteria"/>
</dbReference>
<keyword evidence="2" id="KW-1133">Transmembrane helix</keyword>
<dbReference type="InterPro" id="IPR049492">
    <property type="entry name" value="BD-FAE-like_dom"/>
</dbReference>
<comment type="caution">
    <text evidence="4">The sequence shown here is derived from an EMBL/GenBank/DDBJ whole genome shotgun (WGS) entry which is preliminary data.</text>
</comment>
<name>K6EAN8_9BACI</name>
<evidence type="ECO:0000313" key="5">
    <source>
        <dbReference type="Proteomes" id="UP000006316"/>
    </source>
</evidence>
<dbReference type="InterPro" id="IPR050300">
    <property type="entry name" value="GDXG_lipolytic_enzyme"/>
</dbReference>
<dbReference type="InterPro" id="IPR029058">
    <property type="entry name" value="AB_hydrolase_fold"/>
</dbReference>
<organism evidence="4 5">
    <name type="scientific">Neobacillus bataviensis LMG 21833</name>
    <dbReference type="NCBI Taxonomy" id="1117379"/>
    <lineage>
        <taxon>Bacteria</taxon>
        <taxon>Bacillati</taxon>
        <taxon>Bacillota</taxon>
        <taxon>Bacilli</taxon>
        <taxon>Bacillales</taxon>
        <taxon>Bacillaceae</taxon>
        <taxon>Neobacillus</taxon>
    </lineage>
</organism>
<dbReference type="PATRIC" id="fig|1117379.3.peg.1140"/>
<dbReference type="OrthoDB" id="9815425at2"/>
<evidence type="ECO:0000256" key="2">
    <source>
        <dbReference type="SAM" id="Phobius"/>
    </source>
</evidence>
<keyword evidence="2" id="KW-0472">Membrane</keyword>
<gene>
    <name evidence="4" type="ORF">BABA_05476</name>
</gene>
<feature type="domain" description="BD-FAE-like" evidence="3">
    <location>
        <begin position="54"/>
        <end position="224"/>
    </location>
</feature>
<accession>K6EAN8</accession>
<keyword evidence="5" id="KW-1185">Reference proteome</keyword>